<comment type="function">
    <text evidence="2">Low-potential electron donor to a number of redox enzymes.</text>
</comment>
<dbReference type="RefSeq" id="WP_013171273.1">
    <property type="nucleotide sequence ID" value="NC_014219.1"/>
</dbReference>
<evidence type="ECO:0000259" key="8">
    <source>
        <dbReference type="PROSITE" id="PS50902"/>
    </source>
</evidence>
<keyword evidence="6" id="KW-0288">FMN</keyword>
<dbReference type="InterPro" id="IPR050619">
    <property type="entry name" value="Flavodoxin"/>
</dbReference>
<dbReference type="InterPro" id="IPR029039">
    <property type="entry name" value="Flavoprotein-like_sf"/>
</dbReference>
<dbReference type="PROSITE" id="PS50902">
    <property type="entry name" value="FLAVODOXIN_LIKE"/>
    <property type="match status" value="1"/>
</dbReference>
<dbReference type="HOGENOM" id="CLU_051402_4_2_9"/>
<dbReference type="Gene3D" id="3.40.50.360">
    <property type="match status" value="1"/>
</dbReference>
<keyword evidence="4" id="KW-0813">Transport</keyword>
<dbReference type="Pfam" id="PF00258">
    <property type="entry name" value="Flavodoxin_1"/>
    <property type="match status" value="1"/>
</dbReference>
<dbReference type="InterPro" id="IPR008254">
    <property type="entry name" value="Flavodoxin/NO_synth"/>
</dbReference>
<evidence type="ECO:0000256" key="7">
    <source>
        <dbReference type="ARBA" id="ARBA00022982"/>
    </source>
</evidence>
<dbReference type="PANTHER" id="PTHR42809:SF1">
    <property type="entry name" value="FLAVODOXIN 1"/>
    <property type="match status" value="1"/>
</dbReference>
<dbReference type="EMBL" id="CP001791">
    <property type="protein sequence ID" value="ADH97844.1"/>
    <property type="molecule type" value="Genomic_DNA"/>
</dbReference>
<proteinExistence type="inferred from homology"/>
<keyword evidence="5" id="KW-0285">Flavoprotein</keyword>
<evidence type="ECO:0000256" key="6">
    <source>
        <dbReference type="ARBA" id="ARBA00022643"/>
    </source>
</evidence>
<gene>
    <name evidence="9" type="ordered locus">Bsel_0304</name>
</gene>
<feature type="domain" description="Flavodoxin-like" evidence="8">
    <location>
        <begin position="10"/>
        <end position="147"/>
    </location>
</feature>
<evidence type="ECO:0000256" key="4">
    <source>
        <dbReference type="ARBA" id="ARBA00022448"/>
    </source>
</evidence>
<dbReference type="KEGG" id="bse:Bsel_0304"/>
<evidence type="ECO:0000256" key="2">
    <source>
        <dbReference type="ARBA" id="ARBA00003297"/>
    </source>
</evidence>
<evidence type="ECO:0000256" key="3">
    <source>
        <dbReference type="ARBA" id="ARBA00005267"/>
    </source>
</evidence>
<reference evidence="9" key="1">
    <citation type="submission" date="2009-10" db="EMBL/GenBank/DDBJ databases">
        <title>Complete sequence of Bacillus selenitireducens MLS10.</title>
        <authorList>
            <consortium name="US DOE Joint Genome Institute"/>
            <person name="Lucas S."/>
            <person name="Copeland A."/>
            <person name="Lapidus A."/>
            <person name="Glavina del Rio T."/>
            <person name="Dalin E."/>
            <person name="Tice H."/>
            <person name="Bruce D."/>
            <person name="Goodwin L."/>
            <person name="Pitluck S."/>
            <person name="Sims D."/>
            <person name="Brettin T."/>
            <person name="Detter J.C."/>
            <person name="Han C."/>
            <person name="Larimer F."/>
            <person name="Land M."/>
            <person name="Hauser L."/>
            <person name="Kyrpides N."/>
            <person name="Ovchinnikova G."/>
            <person name="Stolz J."/>
        </authorList>
    </citation>
    <scope>NUCLEOTIDE SEQUENCE [LARGE SCALE GENOMIC DNA]</scope>
    <source>
        <strain evidence="9">MLS10</strain>
    </source>
</reference>
<comment type="similarity">
    <text evidence="3">Belongs to the flavodoxin family.</text>
</comment>
<keyword evidence="10" id="KW-1185">Reference proteome</keyword>
<protein>
    <submittedName>
        <fullName evidence="9">Flavodoxin/nitric oxide synthase</fullName>
    </submittedName>
</protein>
<evidence type="ECO:0000313" key="10">
    <source>
        <dbReference type="Proteomes" id="UP000000271"/>
    </source>
</evidence>
<dbReference type="GO" id="GO:0016651">
    <property type="term" value="F:oxidoreductase activity, acting on NAD(P)H"/>
    <property type="evidence" value="ECO:0007669"/>
    <property type="project" value="UniProtKB-ARBA"/>
</dbReference>
<evidence type="ECO:0000256" key="1">
    <source>
        <dbReference type="ARBA" id="ARBA00001917"/>
    </source>
</evidence>
<evidence type="ECO:0000313" key="9">
    <source>
        <dbReference type="EMBL" id="ADH97844.1"/>
    </source>
</evidence>
<keyword evidence="7" id="KW-0249">Electron transport</keyword>
<dbReference type="GO" id="GO:0010181">
    <property type="term" value="F:FMN binding"/>
    <property type="evidence" value="ECO:0007669"/>
    <property type="project" value="InterPro"/>
</dbReference>
<dbReference type="STRING" id="439292.Bsel_0304"/>
<accession>D6XWK2</accession>
<evidence type="ECO:0000256" key="5">
    <source>
        <dbReference type="ARBA" id="ARBA00022630"/>
    </source>
</evidence>
<dbReference type="SUPFAM" id="SSF52218">
    <property type="entry name" value="Flavoproteins"/>
    <property type="match status" value="1"/>
</dbReference>
<dbReference type="OrthoDB" id="9790745at2"/>
<dbReference type="eggNOG" id="COG0716">
    <property type="taxonomic scope" value="Bacteria"/>
</dbReference>
<dbReference type="Proteomes" id="UP000000271">
    <property type="component" value="Chromosome"/>
</dbReference>
<comment type="cofactor">
    <cofactor evidence="1">
        <name>FMN</name>
        <dbReference type="ChEBI" id="CHEBI:58210"/>
    </cofactor>
</comment>
<dbReference type="AlphaFoldDB" id="D6XWK2"/>
<organism evidence="9 10">
    <name type="scientific">Bacillus selenitireducens (strain ATCC 700615 / DSM 15326 / MLS10)</name>
    <dbReference type="NCBI Taxonomy" id="439292"/>
    <lineage>
        <taxon>Bacteria</taxon>
        <taxon>Bacillati</taxon>
        <taxon>Bacillota</taxon>
        <taxon>Bacilli</taxon>
        <taxon>Bacillales</taxon>
        <taxon>Bacillaceae</taxon>
        <taxon>Salisediminibacterium</taxon>
    </lineage>
</organism>
<name>D6XWK2_BACIE</name>
<dbReference type="PANTHER" id="PTHR42809">
    <property type="entry name" value="FLAVODOXIN 2"/>
    <property type="match status" value="1"/>
</dbReference>
<sequence length="158" mass="17179">MALTNCNRRPVILCYSQTGNTAALAEQIRELAGHPDPAVHLNPHPDDIKTVMNGATSLMIGTYSWGDGQIPERFLPVLEAVITHMKQDVPVGVFGTGDRFYPSFCGAVDELSARLSEHVDVLATLKIELMPQAGDTNAIRSFLHQLHTGTDPITDNDS</sequence>